<dbReference type="RefSeq" id="XP_030758766.1">
    <property type="nucleotide sequence ID" value="XM_030902906.1"/>
</dbReference>
<evidence type="ECO:0000313" key="4">
    <source>
        <dbReference type="RefSeq" id="XP_030758766.1"/>
    </source>
</evidence>
<dbReference type="KEGG" id="soy:115884348"/>
<dbReference type="AlphaFoldDB" id="A0A6J2Y6B5"/>
<sequence>MDESEEINDESDHEVDSPSGYYTRAKRRKLSEKYSDKEQCSTSQLLYRSTELGKRKNPIMFVPTEVLQNIFKRISYHELSTKIRLVNRRFKTVAEDMLNIGFKCLEKKIQNLIRMTDISLGYTRDDMEIKCISKLLCMLEILNLQYAIIVATIWRYVYNDYYRTPRFCMYAGLIIDTHESFFYKFSHCPCQLYAAPVLRDYSLPQEVMKIIQMTKSFCVHFDKTNEEPLTNSCVLSGCKILDLLDCSKFCERIVHFERKTGDNFFAKYSYFFKNSWFVAMPIPPTKDMEWSQKQRMMHMRLRRIVLAHNDMYLQQDQYQREIALRYDHRTSIKKPGNNVYTGYGDIEDRFFYYGVMNDGAFIQKFHPDEGNEEQDDEDDINDNPVQNRGDVELVRVNSEEDVFYSLPYLGFRVDVTVCCSPIYAPLKFMKTLSHDDRRKVSRKHSVKDVTHIHMDFECFGAHYARLPTRYQYVFRPRKKPN</sequence>
<evidence type="ECO:0000256" key="1">
    <source>
        <dbReference type="SAM" id="MobiDB-lite"/>
    </source>
</evidence>
<feature type="compositionally biased region" description="Acidic residues" evidence="1">
    <location>
        <begin position="370"/>
        <end position="381"/>
    </location>
</feature>
<feature type="compositionally biased region" description="Acidic residues" evidence="1">
    <location>
        <begin position="1"/>
        <end position="13"/>
    </location>
</feature>
<dbReference type="OrthoDB" id="6077919at2759"/>
<dbReference type="Proteomes" id="UP000504635">
    <property type="component" value="Unplaced"/>
</dbReference>
<feature type="region of interest" description="Disordered" evidence="1">
    <location>
        <begin position="1"/>
        <end position="22"/>
    </location>
</feature>
<reference evidence="4" key="1">
    <citation type="submission" date="2025-08" db="UniProtKB">
        <authorList>
            <consortium name="RefSeq"/>
        </authorList>
    </citation>
    <scope>IDENTIFICATION</scope>
    <source>
        <tissue evidence="4">Gonads</tissue>
    </source>
</reference>
<gene>
    <name evidence="4" type="primary">LOC115884348</name>
</gene>
<proteinExistence type="predicted"/>
<dbReference type="CDD" id="cd22100">
    <property type="entry name" value="F-box_FBXO28"/>
    <property type="match status" value="1"/>
</dbReference>
<dbReference type="InParanoid" id="A0A6J2Y6B5"/>
<keyword evidence="3" id="KW-1185">Reference proteome</keyword>
<feature type="region of interest" description="Disordered" evidence="1">
    <location>
        <begin position="366"/>
        <end position="387"/>
    </location>
</feature>
<evidence type="ECO:0000259" key="2">
    <source>
        <dbReference type="PROSITE" id="PS50181"/>
    </source>
</evidence>
<protein>
    <submittedName>
        <fullName evidence="4">Uncharacterized protein LOC115884348</fullName>
    </submittedName>
</protein>
<accession>A0A6J2Y6B5</accession>
<dbReference type="InterPro" id="IPR001810">
    <property type="entry name" value="F-box_dom"/>
</dbReference>
<dbReference type="GeneID" id="115884348"/>
<organism evidence="3 4">
    <name type="scientific">Sitophilus oryzae</name>
    <name type="common">Rice weevil</name>
    <name type="synonym">Curculio oryzae</name>
    <dbReference type="NCBI Taxonomy" id="7048"/>
    <lineage>
        <taxon>Eukaryota</taxon>
        <taxon>Metazoa</taxon>
        <taxon>Ecdysozoa</taxon>
        <taxon>Arthropoda</taxon>
        <taxon>Hexapoda</taxon>
        <taxon>Insecta</taxon>
        <taxon>Pterygota</taxon>
        <taxon>Neoptera</taxon>
        <taxon>Endopterygota</taxon>
        <taxon>Coleoptera</taxon>
        <taxon>Polyphaga</taxon>
        <taxon>Cucujiformia</taxon>
        <taxon>Curculionidae</taxon>
        <taxon>Dryophthorinae</taxon>
        <taxon>Sitophilus</taxon>
    </lineage>
</organism>
<evidence type="ECO:0000313" key="3">
    <source>
        <dbReference type="Proteomes" id="UP000504635"/>
    </source>
</evidence>
<dbReference type="PROSITE" id="PS50181">
    <property type="entry name" value="FBOX"/>
    <property type="match status" value="1"/>
</dbReference>
<name>A0A6J2Y6B5_SITOR</name>
<feature type="domain" description="F-box" evidence="2">
    <location>
        <begin position="56"/>
        <end position="105"/>
    </location>
</feature>